<gene>
    <name evidence="4" type="ORF">KO353_02625</name>
</gene>
<dbReference type="RefSeq" id="WP_218286222.1">
    <property type="nucleotide sequence ID" value="NZ_CP076448.1"/>
</dbReference>
<evidence type="ECO:0000256" key="3">
    <source>
        <dbReference type="SAM" id="SignalP"/>
    </source>
</evidence>
<evidence type="ECO:0000256" key="1">
    <source>
        <dbReference type="SAM" id="Coils"/>
    </source>
</evidence>
<reference evidence="4" key="1">
    <citation type="submission" date="2021-06" db="EMBL/GenBank/DDBJ databases">
        <title>Elioraea tepida, sp. nov., a moderately thermophilic aerobic anoxygenic phototrophic bacterium isolated from an alkaline siliceous hot spring mat community in Yellowstone National Park, WY, USA.</title>
        <authorList>
            <person name="Saini M.K."/>
            <person name="Yoshida S."/>
            <person name="Sebastian A."/>
            <person name="Hirose S."/>
            <person name="Hara E."/>
            <person name="Tamaki H."/>
            <person name="Soulier N.T."/>
            <person name="Albert I."/>
            <person name="Hanada S."/>
            <person name="Bryant D.A."/>
            <person name="Tank M."/>
        </authorList>
    </citation>
    <scope>NUCLEOTIDE SEQUENCE</scope>
    <source>
        <strain evidence="4">MS-P2</strain>
    </source>
</reference>
<dbReference type="AlphaFoldDB" id="A0A975YJZ3"/>
<evidence type="ECO:0000313" key="4">
    <source>
        <dbReference type="EMBL" id="QXM25166.1"/>
    </source>
</evidence>
<keyword evidence="1" id="KW-0175">Coiled coil</keyword>
<dbReference type="Proteomes" id="UP000694001">
    <property type="component" value="Chromosome"/>
</dbReference>
<feature type="signal peptide" evidence="3">
    <location>
        <begin position="1"/>
        <end position="18"/>
    </location>
</feature>
<sequence>MTVALPSPLLLATLLLVAACGAERPAAERGFFGGIGAAITGEDERQARAREAEATAAETRALQARAAAIEAERRQAASAAALRDAERRLAALEGEIARLKRALAEARAGRPNDPQGAVLQDRLERLDRERAAAARRPDPATADRLERQSRELNRALEAYGRL</sequence>
<dbReference type="EMBL" id="CP076448">
    <property type="protein sequence ID" value="QXM25166.1"/>
    <property type="molecule type" value="Genomic_DNA"/>
</dbReference>
<protein>
    <recommendedName>
        <fullName evidence="6">Lipoprotein</fullName>
    </recommendedName>
</protein>
<evidence type="ECO:0000256" key="2">
    <source>
        <dbReference type="SAM" id="MobiDB-lite"/>
    </source>
</evidence>
<evidence type="ECO:0000313" key="5">
    <source>
        <dbReference type="Proteomes" id="UP000694001"/>
    </source>
</evidence>
<feature type="coiled-coil region" evidence="1">
    <location>
        <begin position="75"/>
        <end position="109"/>
    </location>
</feature>
<feature type="chain" id="PRO_5037501807" description="Lipoprotein" evidence="3">
    <location>
        <begin position="19"/>
        <end position="162"/>
    </location>
</feature>
<name>A0A975YJZ3_9PROT</name>
<dbReference type="KEGG" id="elio:KO353_02625"/>
<feature type="region of interest" description="Disordered" evidence="2">
    <location>
        <begin position="129"/>
        <end position="149"/>
    </location>
</feature>
<accession>A0A975YJZ3</accession>
<organism evidence="4 5">
    <name type="scientific">Elioraea tepida</name>
    <dbReference type="NCBI Taxonomy" id="2843330"/>
    <lineage>
        <taxon>Bacteria</taxon>
        <taxon>Pseudomonadati</taxon>
        <taxon>Pseudomonadota</taxon>
        <taxon>Alphaproteobacteria</taxon>
        <taxon>Acetobacterales</taxon>
        <taxon>Elioraeaceae</taxon>
        <taxon>Elioraea</taxon>
    </lineage>
</organism>
<keyword evidence="3" id="KW-0732">Signal</keyword>
<proteinExistence type="predicted"/>
<evidence type="ECO:0008006" key="6">
    <source>
        <dbReference type="Google" id="ProtNLM"/>
    </source>
</evidence>
<keyword evidence="5" id="KW-1185">Reference proteome</keyword>